<keyword evidence="1" id="KW-0732">Signal</keyword>
<organism evidence="5 6">
    <name type="scientific">Denticeps clupeoides</name>
    <name type="common">denticle herring</name>
    <dbReference type="NCBI Taxonomy" id="299321"/>
    <lineage>
        <taxon>Eukaryota</taxon>
        <taxon>Metazoa</taxon>
        <taxon>Chordata</taxon>
        <taxon>Craniata</taxon>
        <taxon>Vertebrata</taxon>
        <taxon>Euteleostomi</taxon>
        <taxon>Actinopterygii</taxon>
        <taxon>Neopterygii</taxon>
        <taxon>Teleostei</taxon>
        <taxon>Clupei</taxon>
        <taxon>Clupeiformes</taxon>
        <taxon>Denticipitoidei</taxon>
        <taxon>Denticipitidae</taxon>
        <taxon>Denticeps</taxon>
    </lineage>
</organism>
<dbReference type="Ensembl" id="ENSDCDT00010020280.1">
    <property type="protein sequence ID" value="ENSDCDP00010019175.1"/>
    <property type="gene ID" value="ENSDCDG00010008686.1"/>
</dbReference>
<feature type="region of interest" description="Disordered" evidence="4">
    <location>
        <begin position="1"/>
        <end position="79"/>
    </location>
</feature>
<evidence type="ECO:0000256" key="3">
    <source>
        <dbReference type="ARBA" id="ARBA00023157"/>
    </source>
</evidence>
<dbReference type="InterPro" id="IPR011936">
    <property type="entry name" value="Myxo_disulph_rpt"/>
</dbReference>
<evidence type="ECO:0000313" key="6">
    <source>
        <dbReference type="Proteomes" id="UP000694580"/>
    </source>
</evidence>
<dbReference type="NCBIfam" id="TIGR02232">
    <property type="entry name" value="myxo_disulf_rpt"/>
    <property type="match status" value="1"/>
</dbReference>
<evidence type="ECO:0000256" key="2">
    <source>
        <dbReference type="ARBA" id="ARBA00022737"/>
    </source>
</evidence>
<sequence length="234" mass="24782">MGYPGPVGRKGEAGDWGPHGASGKRGPEGRPGKRGKQGPEGDPGDPGPVGPPGPSGLTGQPGPPGLPGSGLYLVGEKGDMGVPGPPGRCYCNAARGNTPLPAPRPLFSHAQVPAIFVVDDENELEQLHTDDALAFRKDQHTLYYRDTNGWQPVQSSDRFPDAVGWCGDGVLQPLNGEECDDGNRIITDSCIECRRAFCGDGHRHEGMEECDGKDFGRQTCKTYLPGCVTAQTHR</sequence>
<name>A0AAY4BE60_9TELE</name>
<dbReference type="PANTHER" id="PTHR24637:SF421">
    <property type="entry name" value="CUTICLE COLLAGEN DPY-2"/>
    <property type="match status" value="1"/>
</dbReference>
<dbReference type="AlphaFoldDB" id="A0AAY4BE60"/>
<gene>
    <name evidence="5" type="primary">wu:fc38h03</name>
</gene>
<keyword evidence="2" id="KW-0677">Repeat</keyword>
<reference evidence="5 6" key="1">
    <citation type="submission" date="2020-06" db="EMBL/GenBank/DDBJ databases">
        <authorList>
            <consortium name="Wellcome Sanger Institute Data Sharing"/>
        </authorList>
    </citation>
    <scope>NUCLEOTIDE SEQUENCE [LARGE SCALE GENOMIC DNA]</scope>
</reference>
<keyword evidence="6" id="KW-1185">Reference proteome</keyword>
<evidence type="ECO:0000256" key="4">
    <source>
        <dbReference type="SAM" id="MobiDB-lite"/>
    </source>
</evidence>
<dbReference type="InterPro" id="IPR008160">
    <property type="entry name" value="Collagen"/>
</dbReference>
<reference evidence="5" key="2">
    <citation type="submission" date="2025-08" db="UniProtKB">
        <authorList>
            <consortium name="Ensembl"/>
        </authorList>
    </citation>
    <scope>IDENTIFICATION</scope>
</reference>
<protein>
    <submittedName>
        <fullName evidence="5">Uncharacterized protein</fullName>
    </submittedName>
</protein>
<keyword evidence="3" id="KW-1015">Disulfide bond</keyword>
<evidence type="ECO:0000313" key="5">
    <source>
        <dbReference type="Ensembl" id="ENSDCDP00010019175.1"/>
    </source>
</evidence>
<dbReference type="Pfam" id="PF01391">
    <property type="entry name" value="Collagen"/>
    <property type="match status" value="1"/>
</dbReference>
<dbReference type="GeneTree" id="ENSGT00940000157248"/>
<evidence type="ECO:0000256" key="1">
    <source>
        <dbReference type="ARBA" id="ARBA00022729"/>
    </source>
</evidence>
<feature type="compositionally biased region" description="Pro residues" evidence="4">
    <location>
        <begin position="45"/>
        <end position="54"/>
    </location>
</feature>
<dbReference type="PANTHER" id="PTHR24637">
    <property type="entry name" value="COLLAGEN"/>
    <property type="match status" value="1"/>
</dbReference>
<dbReference type="Pfam" id="PF13948">
    <property type="entry name" value="DUF4215"/>
    <property type="match status" value="1"/>
</dbReference>
<dbReference type="Proteomes" id="UP000694580">
    <property type="component" value="Chromosome 9"/>
</dbReference>
<proteinExistence type="predicted"/>
<reference evidence="5" key="3">
    <citation type="submission" date="2025-09" db="UniProtKB">
        <authorList>
            <consortium name="Ensembl"/>
        </authorList>
    </citation>
    <scope>IDENTIFICATION</scope>
</reference>
<accession>A0AAY4BE60</accession>